<dbReference type="Proteomes" id="UP000050795">
    <property type="component" value="Unassembled WGS sequence"/>
</dbReference>
<protein>
    <submittedName>
        <fullName evidence="2">Uncharacterized protein</fullName>
    </submittedName>
</protein>
<reference evidence="1" key="1">
    <citation type="submission" date="2022-06" db="EMBL/GenBank/DDBJ databases">
        <authorList>
            <person name="Berger JAMES D."/>
            <person name="Berger JAMES D."/>
        </authorList>
    </citation>
    <scope>NUCLEOTIDE SEQUENCE [LARGE SCALE GENOMIC DNA]</scope>
</reference>
<organism evidence="1 2">
    <name type="scientific">Trichobilharzia regenti</name>
    <name type="common">Nasal bird schistosome</name>
    <dbReference type="NCBI Taxonomy" id="157069"/>
    <lineage>
        <taxon>Eukaryota</taxon>
        <taxon>Metazoa</taxon>
        <taxon>Spiralia</taxon>
        <taxon>Lophotrochozoa</taxon>
        <taxon>Platyhelminthes</taxon>
        <taxon>Trematoda</taxon>
        <taxon>Digenea</taxon>
        <taxon>Strigeidida</taxon>
        <taxon>Schistosomatoidea</taxon>
        <taxon>Schistosomatidae</taxon>
        <taxon>Trichobilharzia</taxon>
    </lineage>
</organism>
<dbReference type="AlphaFoldDB" id="A0AA85J205"/>
<evidence type="ECO:0000313" key="1">
    <source>
        <dbReference type="Proteomes" id="UP000050795"/>
    </source>
</evidence>
<evidence type="ECO:0000313" key="2">
    <source>
        <dbReference type="WBParaSite" id="TREG1_123550.1"/>
    </source>
</evidence>
<sequence length="102" mass="11579">MSINVNLTILALCFSLFAHALGLVYHTLRCLAYWLLAMSTNRSLQVVNLSERIADLNGIFGELILGRRLFSWDEFEKSLAEFQKVRKCSVEGDQNLISISQL</sequence>
<dbReference type="WBParaSite" id="TREG1_123550.1">
    <property type="protein sequence ID" value="TREG1_123550.1"/>
    <property type="gene ID" value="TREG1_123550"/>
</dbReference>
<reference evidence="2" key="2">
    <citation type="submission" date="2023-11" db="UniProtKB">
        <authorList>
            <consortium name="WormBaseParasite"/>
        </authorList>
    </citation>
    <scope>IDENTIFICATION</scope>
</reference>
<keyword evidence="1" id="KW-1185">Reference proteome</keyword>
<name>A0AA85J205_TRIRE</name>
<accession>A0AA85J205</accession>
<proteinExistence type="predicted"/>